<dbReference type="EC" id="2.7.11.1" evidence="2"/>
<dbReference type="GO" id="GO:0004674">
    <property type="term" value="F:protein serine/threonine kinase activity"/>
    <property type="evidence" value="ECO:0007669"/>
    <property type="project" value="UniProtKB-EC"/>
</dbReference>
<keyword evidence="2" id="KW-0418">Kinase</keyword>
<name>A0ABR3EWS7_9AGAR</name>
<protein>
    <submittedName>
        <fullName evidence="2">Serine/threonine-protein kinase 17A</fullName>
        <ecNumber evidence="2">2.7.11.1</ecNumber>
    </submittedName>
</protein>
<dbReference type="InterPro" id="IPR011009">
    <property type="entry name" value="Kinase-like_dom_sf"/>
</dbReference>
<dbReference type="SMART" id="SM00220">
    <property type="entry name" value="S_TKc"/>
    <property type="match status" value="1"/>
</dbReference>
<dbReference type="PROSITE" id="PS50011">
    <property type="entry name" value="PROTEIN_KINASE_DOM"/>
    <property type="match status" value="1"/>
</dbReference>
<sequence>MQSGEYDLPPVVQELMRKYKSRHLRYRTPRRVQAIKDMNDIPNPHDFDASDIIHLIPDYGTTLQCTCGQLPKDGSCLNLIVDEPLPIMELHGKGKFHSQEVVLFLQKYEVKVYPGGVQNTNVAPGWIKDTESIWCKLASEREAARFEELRSHDPASHHVATLAIPPFLLPTNECLIITPYYGQDLWELSTPSERSALAGPVILKLARQLCTAIAFLHSHNMHHLDIKPENIALDIRKDHQLTVIDLGSVVIGRRPCTAEGAVGTYEHVAPEVKKWFEWENKREELEKPCGYNPLKADSWAVGNVIDIILDSVLVDEDLDVDHLDALDGFVIWMKAKRPTMEAALRRLNTFSASSPFVLSDGSP</sequence>
<dbReference type="InterPro" id="IPR000719">
    <property type="entry name" value="Prot_kinase_dom"/>
</dbReference>
<keyword evidence="3" id="KW-1185">Reference proteome</keyword>
<comment type="caution">
    <text evidence="2">The sequence shown here is derived from an EMBL/GenBank/DDBJ whole genome shotgun (WGS) entry which is preliminary data.</text>
</comment>
<gene>
    <name evidence="2" type="primary">STK17A_2</name>
    <name evidence="2" type="ORF">V5O48_014619</name>
</gene>
<dbReference type="Gene3D" id="1.10.510.10">
    <property type="entry name" value="Transferase(Phosphotransferase) domain 1"/>
    <property type="match status" value="1"/>
</dbReference>
<dbReference type="SUPFAM" id="SSF56112">
    <property type="entry name" value="Protein kinase-like (PK-like)"/>
    <property type="match status" value="1"/>
</dbReference>
<evidence type="ECO:0000313" key="3">
    <source>
        <dbReference type="Proteomes" id="UP001465976"/>
    </source>
</evidence>
<dbReference type="Pfam" id="PF00069">
    <property type="entry name" value="Pkinase"/>
    <property type="match status" value="1"/>
</dbReference>
<proteinExistence type="predicted"/>
<dbReference type="PANTHER" id="PTHR24347">
    <property type="entry name" value="SERINE/THREONINE-PROTEIN KINASE"/>
    <property type="match status" value="1"/>
</dbReference>
<dbReference type="Proteomes" id="UP001465976">
    <property type="component" value="Unassembled WGS sequence"/>
</dbReference>
<organism evidence="2 3">
    <name type="scientific">Marasmius crinis-equi</name>
    <dbReference type="NCBI Taxonomy" id="585013"/>
    <lineage>
        <taxon>Eukaryota</taxon>
        <taxon>Fungi</taxon>
        <taxon>Dikarya</taxon>
        <taxon>Basidiomycota</taxon>
        <taxon>Agaricomycotina</taxon>
        <taxon>Agaricomycetes</taxon>
        <taxon>Agaricomycetidae</taxon>
        <taxon>Agaricales</taxon>
        <taxon>Marasmiineae</taxon>
        <taxon>Marasmiaceae</taxon>
        <taxon>Marasmius</taxon>
    </lineage>
</organism>
<dbReference type="EMBL" id="JBAHYK010001603">
    <property type="protein sequence ID" value="KAL0567371.1"/>
    <property type="molecule type" value="Genomic_DNA"/>
</dbReference>
<evidence type="ECO:0000259" key="1">
    <source>
        <dbReference type="PROSITE" id="PS50011"/>
    </source>
</evidence>
<keyword evidence="2" id="KW-0808">Transferase</keyword>
<reference evidence="2 3" key="1">
    <citation type="submission" date="2024-02" db="EMBL/GenBank/DDBJ databases">
        <title>A draft genome for the cacao thread blight pathogen Marasmius crinis-equi.</title>
        <authorList>
            <person name="Cohen S.P."/>
            <person name="Baruah I.K."/>
            <person name="Amoako-Attah I."/>
            <person name="Bukari Y."/>
            <person name="Meinhardt L.W."/>
            <person name="Bailey B.A."/>
        </authorList>
    </citation>
    <scope>NUCLEOTIDE SEQUENCE [LARGE SCALE GENOMIC DNA]</scope>
    <source>
        <strain evidence="2 3">GH-76</strain>
    </source>
</reference>
<feature type="domain" description="Protein kinase" evidence="1">
    <location>
        <begin position="85"/>
        <end position="363"/>
    </location>
</feature>
<evidence type="ECO:0000313" key="2">
    <source>
        <dbReference type="EMBL" id="KAL0567371.1"/>
    </source>
</evidence>
<accession>A0ABR3EWS7</accession>